<dbReference type="Pfam" id="PF13385">
    <property type="entry name" value="Laminin_G_3"/>
    <property type="match status" value="1"/>
</dbReference>
<evidence type="ECO:0000256" key="2">
    <source>
        <dbReference type="ARBA" id="ARBA00023157"/>
    </source>
</evidence>
<feature type="chain" id="PRO_5022106903" description="LamG-like jellyroll fold domain-containing protein" evidence="3">
    <location>
        <begin position="18"/>
        <end position="364"/>
    </location>
</feature>
<feature type="signal peptide" evidence="3">
    <location>
        <begin position="1"/>
        <end position="17"/>
    </location>
</feature>
<evidence type="ECO:0000259" key="4">
    <source>
        <dbReference type="SMART" id="SM00560"/>
    </source>
</evidence>
<evidence type="ECO:0000313" key="6">
    <source>
        <dbReference type="Proteomes" id="UP000315750"/>
    </source>
</evidence>
<protein>
    <recommendedName>
        <fullName evidence="4">LamG-like jellyroll fold domain-containing protein</fullName>
    </recommendedName>
</protein>
<evidence type="ECO:0000256" key="3">
    <source>
        <dbReference type="SAM" id="SignalP"/>
    </source>
</evidence>
<proteinExistence type="predicted"/>
<dbReference type="InterPro" id="IPR013320">
    <property type="entry name" value="ConA-like_dom_sf"/>
</dbReference>
<organism evidence="5 6">
    <name type="scientific">Aeoliella mucimassa</name>
    <dbReference type="NCBI Taxonomy" id="2527972"/>
    <lineage>
        <taxon>Bacteria</taxon>
        <taxon>Pseudomonadati</taxon>
        <taxon>Planctomycetota</taxon>
        <taxon>Planctomycetia</taxon>
        <taxon>Pirellulales</taxon>
        <taxon>Lacipirellulaceae</taxon>
        <taxon>Aeoliella</taxon>
    </lineage>
</organism>
<dbReference type="Proteomes" id="UP000315750">
    <property type="component" value="Chromosome"/>
</dbReference>
<evidence type="ECO:0000313" key="5">
    <source>
        <dbReference type="EMBL" id="QDU58812.1"/>
    </source>
</evidence>
<keyword evidence="6" id="KW-1185">Reference proteome</keyword>
<dbReference type="NCBIfam" id="TIGR02595">
    <property type="entry name" value="PEP_CTERM"/>
    <property type="match status" value="1"/>
</dbReference>
<reference evidence="5 6" key="1">
    <citation type="submission" date="2019-02" db="EMBL/GenBank/DDBJ databases">
        <title>Deep-cultivation of Planctomycetes and their phenomic and genomic characterization uncovers novel biology.</title>
        <authorList>
            <person name="Wiegand S."/>
            <person name="Jogler M."/>
            <person name="Boedeker C."/>
            <person name="Pinto D."/>
            <person name="Vollmers J."/>
            <person name="Rivas-Marin E."/>
            <person name="Kohn T."/>
            <person name="Peeters S.H."/>
            <person name="Heuer A."/>
            <person name="Rast P."/>
            <person name="Oberbeckmann S."/>
            <person name="Bunk B."/>
            <person name="Jeske O."/>
            <person name="Meyerdierks A."/>
            <person name="Storesund J.E."/>
            <person name="Kallscheuer N."/>
            <person name="Luecker S."/>
            <person name="Lage O.M."/>
            <person name="Pohl T."/>
            <person name="Merkel B.J."/>
            <person name="Hornburger P."/>
            <person name="Mueller R.-W."/>
            <person name="Bruemmer F."/>
            <person name="Labrenz M."/>
            <person name="Spormann A.M."/>
            <person name="Op den Camp H."/>
            <person name="Overmann J."/>
            <person name="Amann R."/>
            <person name="Jetten M.S.M."/>
            <person name="Mascher T."/>
            <person name="Medema M.H."/>
            <person name="Devos D.P."/>
            <person name="Kaster A.-K."/>
            <person name="Ovreas L."/>
            <person name="Rohde M."/>
            <person name="Galperin M.Y."/>
            <person name="Jogler C."/>
        </authorList>
    </citation>
    <scope>NUCLEOTIDE SEQUENCE [LARGE SCALE GENOMIC DNA]</scope>
    <source>
        <strain evidence="5 6">Pan181</strain>
    </source>
</reference>
<dbReference type="KEGG" id="amuc:Pan181_50520"/>
<keyword evidence="1 3" id="KW-0732">Signal</keyword>
<name>A0A518AVT4_9BACT</name>
<dbReference type="InterPro" id="IPR018247">
    <property type="entry name" value="EF_Hand_1_Ca_BS"/>
</dbReference>
<dbReference type="PROSITE" id="PS00018">
    <property type="entry name" value="EF_HAND_1"/>
    <property type="match status" value="1"/>
</dbReference>
<evidence type="ECO:0000256" key="1">
    <source>
        <dbReference type="ARBA" id="ARBA00022729"/>
    </source>
</evidence>
<dbReference type="InterPro" id="IPR013424">
    <property type="entry name" value="Ice-binding_C"/>
</dbReference>
<dbReference type="EMBL" id="CP036278">
    <property type="protein sequence ID" value="QDU58812.1"/>
    <property type="molecule type" value="Genomic_DNA"/>
</dbReference>
<dbReference type="OrthoDB" id="292888at2"/>
<dbReference type="Pfam" id="PF07589">
    <property type="entry name" value="PEP-CTERM"/>
    <property type="match status" value="1"/>
</dbReference>
<accession>A0A518AVT4</accession>
<keyword evidence="2" id="KW-1015">Disulfide bond</keyword>
<dbReference type="SMART" id="SM00560">
    <property type="entry name" value="LamGL"/>
    <property type="match status" value="1"/>
</dbReference>
<dbReference type="RefSeq" id="WP_145251293.1">
    <property type="nucleotide sequence ID" value="NZ_CP036278.1"/>
</dbReference>
<dbReference type="Gene3D" id="2.60.120.200">
    <property type="match status" value="1"/>
</dbReference>
<sequence length="364" mass="38903" precursor="true">MLMRGVFLSLIIAVATAQQLSAQTLVHLWSFDEAITDFQETFADSSGNGHTGTGAAAIREGLYGNAAYFYAGGDFAGDGIDFYDDNPETSVLPTGADDNWSMNVWVKVDESIPTLNYLAGFGIRGAPSGTEGTDFASRAIVNISEGYRLWGSHIDARSNTAFAADSEWHMYTATYDDVSTAIKVYVDGSHRGEFLLSSDEAKDWVDASAEVHVGNPAPAWNGGTGINEGGTDTFEGYLDEFAIWDGALTDDQITALYRFNDIDIAFARADLDRSGVIDSADWDIFAANGYADLTALTALEAALAGDLDGDFDNDRDDFNLFKSDYIAANGLDAFEALGAVAVPEPSSVLLLGLAGLAFAAIRKR</sequence>
<dbReference type="AlphaFoldDB" id="A0A518AVT4"/>
<gene>
    <name evidence="5" type="ORF">Pan181_50520</name>
</gene>
<feature type="domain" description="LamG-like jellyroll fold" evidence="4">
    <location>
        <begin position="119"/>
        <end position="251"/>
    </location>
</feature>
<dbReference type="SUPFAM" id="SSF49899">
    <property type="entry name" value="Concanavalin A-like lectins/glucanases"/>
    <property type="match status" value="1"/>
</dbReference>
<dbReference type="InterPro" id="IPR006558">
    <property type="entry name" value="LamG-like"/>
</dbReference>